<accession>H3A6I3</accession>
<dbReference type="InterPro" id="IPR027417">
    <property type="entry name" value="P-loop_NTPase"/>
</dbReference>
<evidence type="ECO:0000256" key="1">
    <source>
        <dbReference type="ARBA" id="ARBA00022737"/>
    </source>
</evidence>
<dbReference type="Proteomes" id="UP000008672">
    <property type="component" value="Unassembled WGS sequence"/>
</dbReference>
<dbReference type="Pfam" id="PF05729">
    <property type="entry name" value="NACHT"/>
    <property type="match status" value="1"/>
</dbReference>
<dbReference type="EMBL" id="AFYH01147962">
    <property type="status" value="NOT_ANNOTATED_CDS"/>
    <property type="molecule type" value="Genomic_DNA"/>
</dbReference>
<dbReference type="Ensembl" id="ENSLACT00000005301.1">
    <property type="protein sequence ID" value="ENSLACP00000005254.1"/>
    <property type="gene ID" value="ENSLACG00000004668.1"/>
</dbReference>
<dbReference type="AlphaFoldDB" id="H3A6I3"/>
<reference evidence="3" key="2">
    <citation type="submission" date="2025-08" db="UniProtKB">
        <authorList>
            <consortium name="Ensembl"/>
        </authorList>
    </citation>
    <scope>IDENTIFICATION</scope>
</reference>
<dbReference type="OMA" id="KLRHEYF"/>
<name>H3A6I3_LATCH</name>
<dbReference type="Gene3D" id="3.40.50.300">
    <property type="entry name" value="P-loop containing nucleotide triphosphate hydrolases"/>
    <property type="match status" value="1"/>
</dbReference>
<dbReference type="EMBL" id="AFYH01147963">
    <property type="status" value="NOT_ANNOTATED_CDS"/>
    <property type="molecule type" value="Genomic_DNA"/>
</dbReference>
<evidence type="ECO:0000259" key="2">
    <source>
        <dbReference type="Pfam" id="PF05729"/>
    </source>
</evidence>
<dbReference type="SUPFAM" id="SSF52540">
    <property type="entry name" value="P-loop containing nucleoside triphosphate hydrolases"/>
    <property type="match status" value="1"/>
</dbReference>
<protein>
    <recommendedName>
        <fullName evidence="2">NACHT domain-containing protein</fullName>
    </recommendedName>
</protein>
<proteinExistence type="predicted"/>
<organism evidence="3 4">
    <name type="scientific">Latimeria chalumnae</name>
    <name type="common">Coelacanth</name>
    <dbReference type="NCBI Taxonomy" id="7897"/>
    <lineage>
        <taxon>Eukaryota</taxon>
        <taxon>Metazoa</taxon>
        <taxon>Chordata</taxon>
        <taxon>Craniata</taxon>
        <taxon>Vertebrata</taxon>
        <taxon>Euteleostomi</taxon>
        <taxon>Coelacanthiformes</taxon>
        <taxon>Coelacanthidae</taxon>
        <taxon>Latimeria</taxon>
    </lineage>
</organism>
<sequence>RFVTKPPIKPYMCSTLEEFPEERDHLLNVIFPQLNKLCNARGTYFRAVDLQSSAADRQQFHPHKISKWHHRFASQRLKVSLDYINSCSPFFICLLGQKYGEHCQENENPLPAFIEDISSLSKVEQNLYVAARNGYAWVLQGGNQACSLAELEIIQAAFLNDSQFNFFYFREYDRMDGKALEASGKETENASQKPDENEYEELKLSELKARIVSNGLPVVVFRNLQELGELVLKDWAAVIEKCYPLSSVPRNLGHEDNLEYSYHEAFAQSHCKVFVPSGESEKIFELLEAFALSAAGDIQKESHNSLSARIPPSNTETCQTHTHTLHKTKRGCGKSTLLTNWQKSFRRKHPEALVIPHYVGSSSTSNDISSFLRRCISELRHNYFDTEDEGEADSFSETLSDLWTFPLAVQAFIASLCLKPCILVLDGADELTGTCGLSAQQVKMFSWLPQPLPPQCKLILTTVSSDLSCKSIAGRQDVQAVQVTNTSDSRVRSSMLQGHLPALCKEMEEGHVISVLHKKLSLSPLYLAMLETECLEGYLEAQSLQGLWALILKRWMEDYSWVVERRSNSRRRKRVP</sequence>
<dbReference type="GO" id="GO:0080008">
    <property type="term" value="C:Cul4-RING E3 ubiquitin ligase complex"/>
    <property type="evidence" value="ECO:0007669"/>
    <property type="project" value="TreeGrafter"/>
</dbReference>
<dbReference type="EMBL" id="AFYH01147959">
    <property type="status" value="NOT_ANNOTATED_CDS"/>
    <property type="molecule type" value="Genomic_DNA"/>
</dbReference>
<dbReference type="STRING" id="7897.ENSLACP00000005254"/>
<keyword evidence="4" id="KW-1185">Reference proteome</keyword>
<dbReference type="HOGENOM" id="CLU_034169_0_0_1"/>
<dbReference type="InterPro" id="IPR007111">
    <property type="entry name" value="NACHT_NTPase"/>
</dbReference>
<dbReference type="eggNOG" id="ENOG502QUVD">
    <property type="taxonomic scope" value="Eukaryota"/>
</dbReference>
<dbReference type="EMBL" id="AFYH01147961">
    <property type="status" value="NOT_ANNOTATED_CDS"/>
    <property type="molecule type" value="Genomic_DNA"/>
</dbReference>
<dbReference type="InterPro" id="IPR051191">
    <property type="entry name" value="DCAF12"/>
</dbReference>
<keyword evidence="1" id="KW-0677">Repeat</keyword>
<reference evidence="4" key="1">
    <citation type="submission" date="2011-08" db="EMBL/GenBank/DDBJ databases">
        <title>The draft genome of Latimeria chalumnae.</title>
        <authorList>
            <person name="Di Palma F."/>
            <person name="Alfoldi J."/>
            <person name="Johnson J."/>
            <person name="Berlin A."/>
            <person name="Gnerre S."/>
            <person name="Jaffe D."/>
            <person name="MacCallum I."/>
            <person name="Young S."/>
            <person name="Walker B.J."/>
            <person name="Lander E."/>
            <person name="Lindblad-Toh K."/>
        </authorList>
    </citation>
    <scope>NUCLEOTIDE SEQUENCE [LARGE SCALE GENOMIC DNA]</scope>
    <source>
        <strain evidence="4">Wild caught</strain>
    </source>
</reference>
<dbReference type="PANTHER" id="PTHR19860:SF18">
    <property type="entry name" value="DUF4062 DOMAIN-CONTAINING PROTEIN"/>
    <property type="match status" value="1"/>
</dbReference>
<dbReference type="GeneTree" id="ENSGT00530000064216"/>
<reference evidence="3" key="3">
    <citation type="submission" date="2025-09" db="UniProtKB">
        <authorList>
            <consortium name="Ensembl"/>
        </authorList>
    </citation>
    <scope>IDENTIFICATION</scope>
</reference>
<evidence type="ECO:0000313" key="3">
    <source>
        <dbReference type="Ensembl" id="ENSLACP00000005254.1"/>
    </source>
</evidence>
<dbReference type="PANTHER" id="PTHR19860">
    <property type="entry name" value="DDB1- AND CUL4-ASSOCIATED FACTOR 12-RELATED"/>
    <property type="match status" value="1"/>
</dbReference>
<dbReference type="EMBL" id="AFYH01147960">
    <property type="status" value="NOT_ANNOTATED_CDS"/>
    <property type="molecule type" value="Genomic_DNA"/>
</dbReference>
<feature type="domain" description="NACHT" evidence="2">
    <location>
        <begin position="330"/>
        <end position="491"/>
    </location>
</feature>
<dbReference type="InParanoid" id="H3A6I3"/>
<evidence type="ECO:0000313" key="4">
    <source>
        <dbReference type="Proteomes" id="UP000008672"/>
    </source>
</evidence>